<dbReference type="Pfam" id="PF01557">
    <property type="entry name" value="FAA_hydrolase"/>
    <property type="match status" value="1"/>
</dbReference>
<dbReference type="Pfam" id="PF09298">
    <property type="entry name" value="FAA_hydrolase_N"/>
    <property type="match status" value="1"/>
</dbReference>
<dbReference type="GO" id="GO:0006572">
    <property type="term" value="P:L-tyrosine catabolic process"/>
    <property type="evidence" value="ECO:0007669"/>
    <property type="project" value="UniProtKB-KW"/>
</dbReference>
<dbReference type="SUPFAM" id="SSF56529">
    <property type="entry name" value="FAH"/>
    <property type="match status" value="1"/>
</dbReference>
<dbReference type="NCBIfam" id="TIGR01266">
    <property type="entry name" value="fum_ac_acetase"/>
    <property type="match status" value="1"/>
</dbReference>
<evidence type="ECO:0000256" key="8">
    <source>
        <dbReference type="ARBA" id="ARBA00022837"/>
    </source>
</evidence>
<dbReference type="InterPro" id="IPR005959">
    <property type="entry name" value="Fumarylacetoacetase"/>
</dbReference>
<evidence type="ECO:0000256" key="2">
    <source>
        <dbReference type="ARBA" id="ARBA00001946"/>
    </source>
</evidence>
<dbReference type="Gene3D" id="2.30.30.230">
    <property type="entry name" value="Fumarylacetoacetase, N-terminal domain"/>
    <property type="match status" value="1"/>
</dbReference>
<keyword evidence="10" id="KW-0828">Tyrosine catabolism</keyword>
<keyword evidence="7" id="KW-0378">Hydrolase</keyword>
<dbReference type="GO" id="GO:1902000">
    <property type="term" value="P:homogentisate catabolic process"/>
    <property type="evidence" value="ECO:0007669"/>
    <property type="project" value="TreeGrafter"/>
</dbReference>
<evidence type="ECO:0000259" key="12">
    <source>
        <dbReference type="Pfam" id="PF01557"/>
    </source>
</evidence>
<dbReference type="AlphaFoldDB" id="A0A1J5T1P4"/>
<dbReference type="InterPro" id="IPR036462">
    <property type="entry name" value="Fumarylacetoacetase_N_sf"/>
</dbReference>
<evidence type="ECO:0000256" key="9">
    <source>
        <dbReference type="ARBA" id="ARBA00022842"/>
    </source>
</evidence>
<dbReference type="PANTHER" id="PTHR43069">
    <property type="entry name" value="FUMARYLACETOACETASE"/>
    <property type="match status" value="1"/>
</dbReference>
<dbReference type="EC" id="3.7.1.2" evidence="5"/>
<dbReference type="EMBL" id="MIYU01000018">
    <property type="protein sequence ID" value="OIR14785.1"/>
    <property type="molecule type" value="Genomic_DNA"/>
</dbReference>
<feature type="domain" description="Fumarylacetoacetase N-terminal" evidence="13">
    <location>
        <begin position="24"/>
        <end position="127"/>
    </location>
</feature>
<comment type="similarity">
    <text evidence="4">Belongs to the FAH family.</text>
</comment>
<dbReference type="UniPathway" id="UPA00139">
    <property type="reaction ID" value="UER00341"/>
</dbReference>
<comment type="cofactor">
    <cofactor evidence="2">
        <name>Mg(2+)</name>
        <dbReference type="ChEBI" id="CHEBI:18420"/>
    </cofactor>
</comment>
<evidence type="ECO:0000259" key="13">
    <source>
        <dbReference type="Pfam" id="PF09298"/>
    </source>
</evidence>
<evidence type="ECO:0000256" key="10">
    <source>
        <dbReference type="ARBA" id="ARBA00022878"/>
    </source>
</evidence>
<keyword evidence="6" id="KW-0479">Metal-binding</keyword>
<evidence type="ECO:0000256" key="5">
    <source>
        <dbReference type="ARBA" id="ARBA00012094"/>
    </source>
</evidence>
<keyword evidence="11" id="KW-0585">Phenylalanine catabolism</keyword>
<reference evidence="14 15" key="1">
    <citation type="submission" date="2016-08" db="EMBL/GenBank/DDBJ databases">
        <title>New Insights into Marine Group III Euryarchaeota, from dark to light.</title>
        <authorList>
            <person name="Haro-Moreno J.M."/>
            <person name="Rodriguez-Valera F."/>
            <person name="Lopez-Garcia P."/>
            <person name="Moreira D."/>
            <person name="Martin-Cuadrado A.B."/>
        </authorList>
    </citation>
    <scope>NUCLEOTIDE SEQUENCE [LARGE SCALE GENOMIC DNA]</scope>
    <source>
        <strain evidence="14">CG-Bathy1</strain>
    </source>
</reference>
<organism evidence="14 15">
    <name type="scientific">Marine Group III euryarchaeote CG-Bathy1</name>
    <dbReference type="NCBI Taxonomy" id="1889001"/>
    <lineage>
        <taxon>Archaea</taxon>
        <taxon>Methanobacteriati</taxon>
        <taxon>Thermoplasmatota</taxon>
        <taxon>Thermoplasmata</taxon>
        <taxon>Candidatus Thermoprofundales</taxon>
    </lineage>
</organism>
<feature type="domain" description="Fumarylacetoacetase-like C-terminal" evidence="12">
    <location>
        <begin position="134"/>
        <end position="401"/>
    </location>
</feature>
<dbReference type="InterPro" id="IPR011234">
    <property type="entry name" value="Fumarylacetoacetase-like_C"/>
</dbReference>
<evidence type="ECO:0000313" key="14">
    <source>
        <dbReference type="EMBL" id="OIR14785.1"/>
    </source>
</evidence>
<evidence type="ECO:0000256" key="1">
    <source>
        <dbReference type="ARBA" id="ARBA00001913"/>
    </source>
</evidence>
<dbReference type="Proteomes" id="UP000183815">
    <property type="component" value="Unassembled WGS sequence"/>
</dbReference>
<gene>
    <name evidence="14" type="ORF">BEU04_02620</name>
</gene>
<keyword evidence="9" id="KW-0460">Magnesium</keyword>
<evidence type="ECO:0000256" key="6">
    <source>
        <dbReference type="ARBA" id="ARBA00022723"/>
    </source>
</evidence>
<evidence type="ECO:0000256" key="4">
    <source>
        <dbReference type="ARBA" id="ARBA00010211"/>
    </source>
</evidence>
<dbReference type="GO" id="GO:0006559">
    <property type="term" value="P:L-phenylalanine catabolic process"/>
    <property type="evidence" value="ECO:0007669"/>
    <property type="project" value="UniProtKB-UniPathway"/>
</dbReference>
<dbReference type="GO" id="GO:0004334">
    <property type="term" value="F:fumarylacetoacetase activity"/>
    <property type="evidence" value="ECO:0007669"/>
    <property type="project" value="UniProtKB-EC"/>
</dbReference>
<comment type="pathway">
    <text evidence="3">Amino-acid degradation; L-phenylalanine degradation; acetoacetate and fumarate from L-phenylalanine: step 6/6.</text>
</comment>
<dbReference type="InterPro" id="IPR015377">
    <property type="entry name" value="Fumarylacetoacetase_N"/>
</dbReference>
<proteinExistence type="inferred from homology"/>
<evidence type="ECO:0000256" key="3">
    <source>
        <dbReference type="ARBA" id="ARBA00004782"/>
    </source>
</evidence>
<name>A0A1J5T1P4_9ARCH</name>
<evidence type="ECO:0000256" key="7">
    <source>
        <dbReference type="ARBA" id="ARBA00022801"/>
    </source>
</evidence>
<dbReference type="PANTHER" id="PTHR43069:SF2">
    <property type="entry name" value="FUMARYLACETOACETASE"/>
    <property type="match status" value="1"/>
</dbReference>
<accession>A0A1J5T1P4</accession>
<keyword evidence="8" id="KW-0106">Calcium</keyword>
<comment type="cofactor">
    <cofactor evidence="1">
        <name>Ca(2+)</name>
        <dbReference type="ChEBI" id="CHEBI:29108"/>
    </cofactor>
</comment>
<protein>
    <recommendedName>
        <fullName evidence="5">fumarylacetoacetase</fullName>
        <ecNumber evidence="5">3.7.1.2</ecNumber>
    </recommendedName>
</protein>
<dbReference type="Gene3D" id="3.90.850.10">
    <property type="entry name" value="Fumarylacetoacetase-like, C-terminal domain"/>
    <property type="match status" value="1"/>
</dbReference>
<dbReference type="SUPFAM" id="SSF63433">
    <property type="entry name" value="Fumarylacetoacetate hydrolase, FAH, N-terminal domain"/>
    <property type="match status" value="1"/>
</dbReference>
<dbReference type="InterPro" id="IPR036663">
    <property type="entry name" value="Fumarylacetoacetase_C_sf"/>
</dbReference>
<dbReference type="FunFam" id="3.90.850.10:FF:000004">
    <property type="entry name" value="Fumarylacetoacetase"/>
    <property type="match status" value="1"/>
</dbReference>
<dbReference type="GO" id="GO:0046872">
    <property type="term" value="F:metal ion binding"/>
    <property type="evidence" value="ECO:0007669"/>
    <property type="project" value="UniProtKB-KW"/>
</dbReference>
<evidence type="ECO:0000256" key="11">
    <source>
        <dbReference type="ARBA" id="ARBA00023232"/>
    </source>
</evidence>
<evidence type="ECO:0000313" key="15">
    <source>
        <dbReference type="Proteomes" id="UP000183815"/>
    </source>
</evidence>
<comment type="caution">
    <text evidence="14">The sequence shown here is derived from an EMBL/GenBank/DDBJ whole genome shotgun (WGS) entry which is preliminary data.</text>
</comment>
<sequence length="425" mass="47028">MDETHNPDLKSWIEVNSDSHFPIQNLPFGVFRPISGGDLHVCTIIGDFVIDLSILDSNGFFSNSNLQDTLVFDEPTLNAFMSLGRASWKETRLILSNLFSEDNSELRDSKIRGDVLFHISDVEMVLPVDVGDYTDFYSSKEHATNVGKMFRGEENALMPNWLHLPVAYHGRSSSIVVSGTDIKRPSGQMLTKDSTPSFGSSNRLDFELEMGALVGPGNTLGNTISTQEAENHIFGLVLVNDWSARDIQKWEYQPLGPFLGKSFATSISPWVITLEALEPFRCSGPKQDPKPLPYLNTSGKNSYDINLEVSLQTANSDNTDVICNTNFKHLYWSMTQQLAHHTVNGCNLRTGDLLASGTISGPSSDSYGSLLELSWNGTKPINLSNNEKRTFLDDYDSISITGWCQNDSYRVGFGAVSGQITPSDE</sequence>